<comment type="subcellular location">
    <subcellularLocation>
        <location evidence="1 8">Cell outer membrane</location>
        <topology evidence="1 8">Multi-pass membrane protein</topology>
    </subcellularLocation>
</comment>
<dbReference type="EMBL" id="JAEHSL010000162">
    <property type="protein sequence ID" value="MBI6183909.1"/>
    <property type="molecule type" value="Genomic_DNA"/>
</dbReference>
<gene>
    <name evidence="10" type="ORF">JEQ07_26460</name>
</gene>
<evidence type="ECO:0000256" key="2">
    <source>
        <dbReference type="ARBA" id="ARBA00022448"/>
    </source>
</evidence>
<keyword evidence="10" id="KW-0675">Receptor</keyword>
<evidence type="ECO:0000313" key="11">
    <source>
        <dbReference type="Proteomes" id="UP000639004"/>
    </source>
</evidence>
<sequence>SADFSVTDRLDLILGARFNSFKNTTTSTANKVTPFVGTVYKLTDQVSAYASYTNIFKDQNYLDSSGHYLAPIEGVNKEVGIKAALLNDRLNLSLSAFRITQDNLGVLDEDTSNLDWLQQTYHESQGATSKGVEFELNGELAQGWNAQFGITHFSLKDKDKVDLNTEQPRTRINLFTTYQLTGALRDLTLGGGARWQSKVYANVNGANNGEMVNRKAEQGSYVLVDAMARYRLTPQTAVQLNLNNVFDQKYYSQVNFYSTRNYGEPRNFMLTLKHEF</sequence>
<keyword evidence="4 8" id="KW-0812">Transmembrane</keyword>
<dbReference type="SUPFAM" id="SSF56935">
    <property type="entry name" value="Porins"/>
    <property type="match status" value="1"/>
</dbReference>
<evidence type="ECO:0000313" key="10">
    <source>
        <dbReference type="EMBL" id="MBI6183909.1"/>
    </source>
</evidence>
<keyword evidence="3 8" id="KW-1134">Transmembrane beta strand</keyword>
<keyword evidence="5" id="KW-0798">TonB box</keyword>
<evidence type="ECO:0000256" key="7">
    <source>
        <dbReference type="ARBA" id="ARBA00023237"/>
    </source>
</evidence>
<evidence type="ECO:0000259" key="9">
    <source>
        <dbReference type="Pfam" id="PF00593"/>
    </source>
</evidence>
<dbReference type="InterPro" id="IPR036942">
    <property type="entry name" value="Beta-barrel_TonB_sf"/>
</dbReference>
<comment type="caution">
    <text evidence="10">The sequence shown here is derived from an EMBL/GenBank/DDBJ whole genome shotgun (WGS) entry which is preliminary data.</text>
</comment>
<dbReference type="Gene3D" id="2.40.170.20">
    <property type="entry name" value="TonB-dependent receptor, beta-barrel domain"/>
    <property type="match status" value="1"/>
</dbReference>
<keyword evidence="7 8" id="KW-0998">Cell outer membrane</keyword>
<dbReference type="InterPro" id="IPR000531">
    <property type="entry name" value="Beta-barrel_TonB"/>
</dbReference>
<dbReference type="Pfam" id="PF00593">
    <property type="entry name" value="TonB_dep_Rec_b-barrel"/>
    <property type="match status" value="1"/>
</dbReference>
<dbReference type="Proteomes" id="UP000639004">
    <property type="component" value="Unassembled WGS sequence"/>
</dbReference>
<evidence type="ECO:0000256" key="1">
    <source>
        <dbReference type="ARBA" id="ARBA00004571"/>
    </source>
</evidence>
<keyword evidence="2 8" id="KW-0813">Transport</keyword>
<evidence type="ECO:0000256" key="3">
    <source>
        <dbReference type="ARBA" id="ARBA00022452"/>
    </source>
</evidence>
<feature type="domain" description="TonB-dependent receptor-like beta-barrel" evidence="9">
    <location>
        <begin position="2"/>
        <end position="245"/>
    </location>
</feature>
<dbReference type="PANTHER" id="PTHR32552">
    <property type="entry name" value="FERRICHROME IRON RECEPTOR-RELATED"/>
    <property type="match status" value="1"/>
</dbReference>
<keyword evidence="6 8" id="KW-0472">Membrane</keyword>
<dbReference type="PANTHER" id="PTHR32552:SF74">
    <property type="entry name" value="HYDROXAMATE SIDEROPHORE RECEPTOR FHUE"/>
    <property type="match status" value="1"/>
</dbReference>
<organism evidence="10 11">
    <name type="scientific">Serratia proteamaculans</name>
    <dbReference type="NCBI Taxonomy" id="28151"/>
    <lineage>
        <taxon>Bacteria</taxon>
        <taxon>Pseudomonadati</taxon>
        <taxon>Pseudomonadota</taxon>
        <taxon>Gammaproteobacteria</taxon>
        <taxon>Enterobacterales</taxon>
        <taxon>Yersiniaceae</taxon>
        <taxon>Serratia</taxon>
    </lineage>
</organism>
<protein>
    <submittedName>
        <fullName evidence="10">TonB-dependent receptor</fullName>
    </submittedName>
</protein>
<dbReference type="PROSITE" id="PS52016">
    <property type="entry name" value="TONB_DEPENDENT_REC_3"/>
    <property type="match status" value="1"/>
</dbReference>
<feature type="non-terminal residue" evidence="10">
    <location>
        <position position="1"/>
    </location>
</feature>
<evidence type="ECO:0000256" key="5">
    <source>
        <dbReference type="ARBA" id="ARBA00023077"/>
    </source>
</evidence>
<dbReference type="RefSeq" id="WP_198642931.1">
    <property type="nucleotide sequence ID" value="NZ_JAEHSL010000162.1"/>
</dbReference>
<evidence type="ECO:0000256" key="4">
    <source>
        <dbReference type="ARBA" id="ARBA00022692"/>
    </source>
</evidence>
<evidence type="ECO:0000256" key="6">
    <source>
        <dbReference type="ARBA" id="ARBA00023136"/>
    </source>
</evidence>
<accession>A0ABS0TZW4</accession>
<reference evidence="10 11" key="1">
    <citation type="submission" date="2020-12" db="EMBL/GenBank/DDBJ databases">
        <title>Enhanced detection system for hospital associated transmission using whole genome sequencing surveillance.</title>
        <authorList>
            <person name="Harrison L.H."/>
            <person name="Van Tyne D."/>
            <person name="Marsh J.W."/>
            <person name="Griffith M.P."/>
            <person name="Snyder D.J."/>
            <person name="Cooper V.S."/>
            <person name="Mustapha M."/>
        </authorList>
    </citation>
    <scope>NUCLEOTIDE SEQUENCE [LARGE SCALE GENOMIC DNA]</scope>
    <source>
        <strain evidence="10 11">SER00238</strain>
    </source>
</reference>
<proteinExistence type="inferred from homology"/>
<comment type="similarity">
    <text evidence="8">Belongs to the TonB-dependent receptor family.</text>
</comment>
<evidence type="ECO:0000256" key="8">
    <source>
        <dbReference type="PROSITE-ProRule" id="PRU01360"/>
    </source>
</evidence>
<keyword evidence="11" id="KW-1185">Reference proteome</keyword>
<dbReference type="InterPro" id="IPR039426">
    <property type="entry name" value="TonB-dep_rcpt-like"/>
</dbReference>
<name>A0ABS0TZW4_SERPR</name>